<name>A0A399EF93_9DEIN</name>
<evidence type="ECO:0000313" key="7">
    <source>
        <dbReference type="EMBL" id="RIH83297.1"/>
    </source>
</evidence>
<dbReference type="PANTHER" id="PTHR43797:SF2">
    <property type="entry name" value="HOMOCYSTEINE_CYSTEINE SYNTHASE"/>
    <property type="match status" value="1"/>
</dbReference>
<dbReference type="InterPro" id="IPR015424">
    <property type="entry name" value="PyrdxlP-dep_Trfase"/>
</dbReference>
<organism evidence="7 8">
    <name type="scientific">Calidithermus roseus</name>
    <dbReference type="NCBI Taxonomy" id="1644118"/>
    <lineage>
        <taxon>Bacteria</taxon>
        <taxon>Thermotogati</taxon>
        <taxon>Deinococcota</taxon>
        <taxon>Deinococci</taxon>
        <taxon>Thermales</taxon>
        <taxon>Thermaceae</taxon>
        <taxon>Calidithermus</taxon>
    </lineage>
</organism>
<keyword evidence="4 5" id="KW-0663">Pyridoxal phosphate</keyword>
<dbReference type="CDD" id="cd00614">
    <property type="entry name" value="CGS_like"/>
    <property type="match status" value="1"/>
</dbReference>
<keyword evidence="3" id="KW-0808">Transferase</keyword>
<proteinExistence type="inferred from homology"/>
<dbReference type="GO" id="GO:0005737">
    <property type="term" value="C:cytoplasm"/>
    <property type="evidence" value="ECO:0007669"/>
    <property type="project" value="TreeGrafter"/>
</dbReference>
<protein>
    <submittedName>
        <fullName evidence="7">L-methionine gamma-lyase</fullName>
        <ecNumber evidence="7">4.4.1.11</ecNumber>
    </submittedName>
</protein>
<comment type="similarity">
    <text evidence="2 6">Belongs to the trans-sulfuration enzymes family.</text>
</comment>
<dbReference type="GO" id="GO:0030170">
    <property type="term" value="F:pyridoxal phosphate binding"/>
    <property type="evidence" value="ECO:0007669"/>
    <property type="project" value="InterPro"/>
</dbReference>
<reference evidence="7 8" key="1">
    <citation type="submission" date="2018-08" db="EMBL/GenBank/DDBJ databases">
        <title>Meiothermus roseus NBRC 110900 genome sequencing project.</title>
        <authorList>
            <person name="Da Costa M.S."/>
            <person name="Albuquerque L."/>
            <person name="Raposo P."/>
            <person name="Froufe H.J.C."/>
            <person name="Barroso C.S."/>
            <person name="Egas C."/>
        </authorList>
    </citation>
    <scope>NUCLEOTIDE SEQUENCE [LARGE SCALE GENOMIC DNA]</scope>
    <source>
        <strain evidence="7 8">NBRC 110900</strain>
    </source>
</reference>
<dbReference type="GO" id="GO:0003961">
    <property type="term" value="F:O-acetylhomoserine aminocarboxypropyltransferase activity"/>
    <property type="evidence" value="ECO:0007669"/>
    <property type="project" value="TreeGrafter"/>
</dbReference>
<dbReference type="Proteomes" id="UP000265341">
    <property type="component" value="Unassembled WGS sequence"/>
</dbReference>
<dbReference type="PANTHER" id="PTHR43797">
    <property type="entry name" value="HOMOCYSTEINE/CYSTEINE SYNTHASE"/>
    <property type="match status" value="1"/>
</dbReference>
<keyword evidence="7" id="KW-0456">Lyase</keyword>
<evidence type="ECO:0000256" key="1">
    <source>
        <dbReference type="ARBA" id="ARBA00001933"/>
    </source>
</evidence>
<feature type="modified residue" description="N6-(pyridoxal phosphate)lysine" evidence="5">
    <location>
        <position position="225"/>
    </location>
</feature>
<evidence type="ECO:0000256" key="5">
    <source>
        <dbReference type="PIRSR" id="PIRSR001434-2"/>
    </source>
</evidence>
<evidence type="ECO:0000313" key="8">
    <source>
        <dbReference type="Proteomes" id="UP000265341"/>
    </source>
</evidence>
<evidence type="ECO:0000256" key="3">
    <source>
        <dbReference type="ARBA" id="ARBA00022679"/>
    </source>
</evidence>
<keyword evidence="8" id="KW-1185">Reference proteome</keyword>
<dbReference type="SUPFAM" id="SSF53383">
    <property type="entry name" value="PLP-dependent transferases"/>
    <property type="match status" value="1"/>
</dbReference>
<dbReference type="GO" id="GO:0006535">
    <property type="term" value="P:cysteine biosynthetic process from serine"/>
    <property type="evidence" value="ECO:0007669"/>
    <property type="project" value="TreeGrafter"/>
</dbReference>
<gene>
    <name evidence="7" type="primary">mgl_2</name>
    <name evidence="7" type="ORF">Mrose_03097</name>
</gene>
<dbReference type="GO" id="GO:0004124">
    <property type="term" value="F:cysteine synthase activity"/>
    <property type="evidence" value="ECO:0007669"/>
    <property type="project" value="TreeGrafter"/>
</dbReference>
<dbReference type="GO" id="GO:0019346">
    <property type="term" value="P:transsulfuration"/>
    <property type="evidence" value="ECO:0007669"/>
    <property type="project" value="InterPro"/>
</dbReference>
<dbReference type="Gene3D" id="3.90.1150.10">
    <property type="entry name" value="Aspartate Aminotransferase, domain 1"/>
    <property type="match status" value="1"/>
</dbReference>
<dbReference type="Pfam" id="PF01053">
    <property type="entry name" value="Cys_Met_Meta_PP"/>
    <property type="match status" value="1"/>
</dbReference>
<comment type="caution">
    <text evidence="7">The sequence shown here is derived from an EMBL/GenBank/DDBJ whole genome shotgun (WGS) entry which is preliminary data.</text>
</comment>
<dbReference type="InterPro" id="IPR015422">
    <property type="entry name" value="PyrdxlP-dep_Trfase_small"/>
</dbReference>
<evidence type="ECO:0000256" key="4">
    <source>
        <dbReference type="ARBA" id="ARBA00022898"/>
    </source>
</evidence>
<dbReference type="InterPro" id="IPR006235">
    <property type="entry name" value="OAc-hSer/O-AcSer_sulfhydrylase"/>
</dbReference>
<evidence type="ECO:0000256" key="6">
    <source>
        <dbReference type="RuleBase" id="RU362118"/>
    </source>
</evidence>
<accession>A0A399EF93</accession>
<dbReference type="GO" id="GO:0018826">
    <property type="term" value="F:methionine gamma-lyase activity"/>
    <property type="evidence" value="ECO:0007669"/>
    <property type="project" value="UniProtKB-EC"/>
</dbReference>
<sequence>MARGKIEEGHEPFFGRTSEEGIFVDFSTLAVLSGIPDDPHNAVGLPIYATAAYSFESLEEGAHKFATNEGYTYTRLQNPTVAALEERLSALEGAIGAVCLASGQAASFAALLALVRSGDEIVASPGLFGGTVGLLNQVFGLMGIKVHFVAPEVEAVRAVLNERTRAVFTEVLGNPSLELPDLAGLARLCEEHGVALIVDNTFGAVGALARPLEHGAHAVTHSLTKWASGHGSILGGAVLTRSSDIWRHYPQFTTPDPQGRIPWEASGPRCFLERVRQLGLSLGGMVLSPFNAYLLFQGVETVELRVERASRSALEVASWLQEQPQVAWVRYPGLKGDPAHPRAAQYLRGSFGSILTFGVRGGLEGASRFLAHLKIIQAPNVGDARTLAVHPWTTTHGRIPEPARLAAGVRPEMIRFSVGLESPKDIQARLAEALAAVGVVGEVG</sequence>
<dbReference type="GO" id="GO:0071269">
    <property type="term" value="P:L-homocysteine biosynthetic process"/>
    <property type="evidence" value="ECO:0007669"/>
    <property type="project" value="TreeGrafter"/>
</dbReference>
<dbReference type="AlphaFoldDB" id="A0A399EF93"/>
<dbReference type="InterPro" id="IPR015421">
    <property type="entry name" value="PyrdxlP-dep_Trfase_major"/>
</dbReference>
<dbReference type="Gene3D" id="3.40.640.10">
    <property type="entry name" value="Type I PLP-dependent aspartate aminotransferase-like (Major domain)"/>
    <property type="match status" value="1"/>
</dbReference>
<dbReference type="PIRSF" id="PIRSF001434">
    <property type="entry name" value="CGS"/>
    <property type="match status" value="1"/>
</dbReference>
<comment type="cofactor">
    <cofactor evidence="1 6">
        <name>pyridoxal 5'-phosphate</name>
        <dbReference type="ChEBI" id="CHEBI:597326"/>
    </cofactor>
</comment>
<dbReference type="EMBL" id="QWLA01000080">
    <property type="protein sequence ID" value="RIH83297.1"/>
    <property type="molecule type" value="Genomic_DNA"/>
</dbReference>
<dbReference type="InterPro" id="IPR000277">
    <property type="entry name" value="Cys/Met-Metab_PyrdxlP-dep_enz"/>
</dbReference>
<dbReference type="FunFam" id="3.40.640.10:FF:000046">
    <property type="entry name" value="Cystathionine gamma-lyase"/>
    <property type="match status" value="1"/>
</dbReference>
<evidence type="ECO:0000256" key="2">
    <source>
        <dbReference type="ARBA" id="ARBA00009077"/>
    </source>
</evidence>
<dbReference type="EC" id="4.4.1.11" evidence="7"/>